<sequence length="174" mass="19611">MLYSFIRNIKTKIQDMKTISNLCLGAEKYANQYNEEKPGAEHFMLASLDLKDESVRNVFARLGVNPDEINQAIIKQHTEALAGIGIEQEAIIAQTILSEKIKPSVKLYDTKPSGQFVMQKIYQNNKSRGTRLMGVHVIEAILSMEYGIAIRALQAMNIDLIALQKSVETECNYM</sequence>
<evidence type="ECO:0000313" key="2">
    <source>
        <dbReference type="Proteomes" id="UP001620262"/>
    </source>
</evidence>
<gene>
    <name evidence="1" type="ORF">ACI2JU_17850</name>
</gene>
<dbReference type="Gene3D" id="1.10.1780.10">
    <property type="entry name" value="Clp, N-terminal domain"/>
    <property type="match status" value="1"/>
</dbReference>
<accession>A0ABW8L1H9</accession>
<dbReference type="RefSeq" id="WP_404676085.1">
    <property type="nucleotide sequence ID" value="NZ_JBJDOT010000028.1"/>
</dbReference>
<dbReference type="GO" id="GO:0008233">
    <property type="term" value="F:peptidase activity"/>
    <property type="evidence" value="ECO:0007669"/>
    <property type="project" value="UniProtKB-KW"/>
</dbReference>
<dbReference type="Proteomes" id="UP001620262">
    <property type="component" value="Unassembled WGS sequence"/>
</dbReference>
<keyword evidence="1" id="KW-0645">Protease</keyword>
<evidence type="ECO:0000313" key="1">
    <source>
        <dbReference type="EMBL" id="MFK3865719.1"/>
    </source>
</evidence>
<organism evidence="1 2">
    <name type="scientific">Pseudoalteromonas rhizosphaerae</name>
    <dbReference type="NCBI Taxonomy" id="2518973"/>
    <lineage>
        <taxon>Bacteria</taxon>
        <taxon>Pseudomonadati</taxon>
        <taxon>Pseudomonadota</taxon>
        <taxon>Gammaproteobacteria</taxon>
        <taxon>Alteromonadales</taxon>
        <taxon>Pseudoalteromonadaceae</taxon>
        <taxon>Pseudoalteromonas</taxon>
    </lineage>
</organism>
<reference evidence="1 2" key="1">
    <citation type="submission" date="2024-11" db="EMBL/GenBank/DDBJ databases">
        <title>The Natural Products Discovery Center: Release of the First 8490 Sequenced Strains for Exploring Actinobacteria Biosynthetic Diversity.</title>
        <authorList>
            <person name="Kalkreuter E."/>
            <person name="Kautsar S.A."/>
            <person name="Yang D."/>
            <person name="Bader C.D."/>
            <person name="Teijaro C.N."/>
            <person name="Fluegel L."/>
            <person name="Davis C.M."/>
            <person name="Simpson J.R."/>
            <person name="Lauterbach L."/>
            <person name="Steele A.D."/>
            <person name="Gui C."/>
            <person name="Meng S."/>
            <person name="Li G."/>
            <person name="Viehrig K."/>
            <person name="Ye F."/>
            <person name="Su P."/>
            <person name="Kiefer A.F."/>
            <person name="Nichols A."/>
            <person name="Cepeda A.J."/>
            <person name="Yan W."/>
            <person name="Fan B."/>
            <person name="Jiang Y."/>
            <person name="Adhikari A."/>
            <person name="Zheng C.-J."/>
            <person name="Schuster L."/>
            <person name="Cowan T.M."/>
            <person name="Smanski M.J."/>
            <person name="Chevrette M.G."/>
            <person name="De Carvalho L.P.S."/>
            <person name="Shen B."/>
        </authorList>
    </citation>
    <scope>NUCLEOTIDE SEQUENCE [LARGE SCALE GENOMIC DNA]</scope>
    <source>
        <strain evidence="1 2">NPDC078403</strain>
    </source>
</reference>
<keyword evidence="2" id="KW-1185">Reference proteome</keyword>
<proteinExistence type="predicted"/>
<dbReference type="EMBL" id="JBJDOT010000028">
    <property type="protein sequence ID" value="MFK3865719.1"/>
    <property type="molecule type" value="Genomic_DNA"/>
</dbReference>
<dbReference type="GO" id="GO:0006508">
    <property type="term" value="P:proteolysis"/>
    <property type="evidence" value="ECO:0007669"/>
    <property type="project" value="UniProtKB-KW"/>
</dbReference>
<name>A0ABW8L1H9_9GAMM</name>
<protein>
    <submittedName>
        <fullName evidence="1">Clp protease N-terminal domain-containing protein</fullName>
    </submittedName>
</protein>
<dbReference type="InterPro" id="IPR036628">
    <property type="entry name" value="Clp_N_dom_sf"/>
</dbReference>
<comment type="caution">
    <text evidence="1">The sequence shown here is derived from an EMBL/GenBank/DDBJ whole genome shotgun (WGS) entry which is preliminary data.</text>
</comment>
<keyword evidence="1" id="KW-0378">Hydrolase</keyword>